<proteinExistence type="predicted"/>
<evidence type="ECO:0000256" key="1">
    <source>
        <dbReference type="SAM" id="MobiDB-lite"/>
    </source>
</evidence>
<dbReference type="Proteomes" id="UP001231189">
    <property type="component" value="Unassembled WGS sequence"/>
</dbReference>
<comment type="caution">
    <text evidence="2">The sequence shown here is derived from an EMBL/GenBank/DDBJ whole genome shotgun (WGS) entry which is preliminary data.</text>
</comment>
<dbReference type="EMBL" id="JAUUTY010000006">
    <property type="protein sequence ID" value="KAK1620227.1"/>
    <property type="molecule type" value="Genomic_DNA"/>
</dbReference>
<keyword evidence="3" id="KW-1185">Reference proteome</keyword>
<evidence type="ECO:0000313" key="2">
    <source>
        <dbReference type="EMBL" id="KAK1620227.1"/>
    </source>
</evidence>
<name>A0AAD8RG03_LOLMU</name>
<dbReference type="AlphaFoldDB" id="A0AAD8RG03"/>
<gene>
    <name evidence="2" type="ORF">QYE76_025744</name>
</gene>
<sequence length="242" mass="26548">MREMEKQLMRPQLGPALSPPHGQYRMSSRRAFASASGERRRPCVDVGEARMGHNGPGAGLSQRGPGAGAWWRGELVRSGGGGPVRVVVVAAGRELGRYYRPGNVYVTVVPAVRHGPVQVRNPSEIFSELDEIKTQGPILPRSFRRPKRSRSGATRWRHHGGAALPGRANLWCGLVRLLTCPSAYLKPRRTPVRTTIRKTFQRRSRRQSHLGDSGDRLGTLPERDSSPGGLYTAMVASGVMSE</sequence>
<protein>
    <submittedName>
        <fullName evidence="2">Uncharacterized protein</fullName>
    </submittedName>
</protein>
<feature type="compositionally biased region" description="Basic residues" evidence="1">
    <location>
        <begin position="199"/>
        <end position="208"/>
    </location>
</feature>
<reference evidence="2" key="1">
    <citation type="submission" date="2023-07" db="EMBL/GenBank/DDBJ databases">
        <title>A chromosome-level genome assembly of Lolium multiflorum.</title>
        <authorList>
            <person name="Chen Y."/>
            <person name="Copetti D."/>
            <person name="Kolliker R."/>
            <person name="Studer B."/>
        </authorList>
    </citation>
    <scope>NUCLEOTIDE SEQUENCE</scope>
    <source>
        <strain evidence="2">02402/16</strain>
        <tissue evidence="2">Leaf</tissue>
    </source>
</reference>
<feature type="region of interest" description="Disordered" evidence="1">
    <location>
        <begin position="1"/>
        <end position="24"/>
    </location>
</feature>
<feature type="region of interest" description="Disordered" evidence="1">
    <location>
        <begin position="199"/>
        <end position="230"/>
    </location>
</feature>
<organism evidence="2 3">
    <name type="scientific">Lolium multiflorum</name>
    <name type="common">Italian ryegrass</name>
    <name type="synonym">Lolium perenne subsp. multiflorum</name>
    <dbReference type="NCBI Taxonomy" id="4521"/>
    <lineage>
        <taxon>Eukaryota</taxon>
        <taxon>Viridiplantae</taxon>
        <taxon>Streptophyta</taxon>
        <taxon>Embryophyta</taxon>
        <taxon>Tracheophyta</taxon>
        <taxon>Spermatophyta</taxon>
        <taxon>Magnoliopsida</taxon>
        <taxon>Liliopsida</taxon>
        <taxon>Poales</taxon>
        <taxon>Poaceae</taxon>
        <taxon>BOP clade</taxon>
        <taxon>Pooideae</taxon>
        <taxon>Poodae</taxon>
        <taxon>Poeae</taxon>
        <taxon>Poeae Chloroplast Group 2 (Poeae type)</taxon>
        <taxon>Loliodinae</taxon>
        <taxon>Loliinae</taxon>
        <taxon>Lolium</taxon>
    </lineage>
</organism>
<evidence type="ECO:0000313" key="3">
    <source>
        <dbReference type="Proteomes" id="UP001231189"/>
    </source>
</evidence>
<accession>A0AAD8RG03</accession>